<dbReference type="Gene3D" id="3.40.30.10">
    <property type="entry name" value="Glutaredoxin"/>
    <property type="match status" value="1"/>
</dbReference>
<dbReference type="GO" id="GO:0043161">
    <property type="term" value="P:proteasome-mediated ubiquitin-dependent protein catabolic process"/>
    <property type="evidence" value="ECO:0007669"/>
    <property type="project" value="TreeGrafter"/>
</dbReference>
<reference evidence="3 4" key="1">
    <citation type="journal article" date="2021" name="Sci. Rep.">
        <title>The genome of the diatom Chaetoceros tenuissimus carries an ancient integrated fragment of an extant virus.</title>
        <authorList>
            <person name="Hongo Y."/>
            <person name="Kimura K."/>
            <person name="Takaki Y."/>
            <person name="Yoshida Y."/>
            <person name="Baba S."/>
            <person name="Kobayashi G."/>
            <person name="Nagasaki K."/>
            <person name="Hano T."/>
            <person name="Tomaru Y."/>
        </authorList>
    </citation>
    <scope>NUCLEOTIDE SEQUENCE [LARGE SCALE GENOMIC DNA]</scope>
    <source>
        <strain evidence="3 4">NIES-3715</strain>
    </source>
</reference>
<dbReference type="InterPro" id="IPR001012">
    <property type="entry name" value="UBX_dom"/>
</dbReference>
<dbReference type="SUPFAM" id="SSF46934">
    <property type="entry name" value="UBA-like"/>
    <property type="match status" value="1"/>
</dbReference>
<gene>
    <name evidence="3" type="ORF">CTEN210_09438</name>
</gene>
<dbReference type="Pfam" id="PF14555">
    <property type="entry name" value="UBA_4"/>
    <property type="match status" value="1"/>
</dbReference>
<name>A0AAD3CVF1_9STRA</name>
<dbReference type="PROSITE" id="PS50330">
    <property type="entry name" value="UIM"/>
    <property type="match status" value="1"/>
</dbReference>
<dbReference type="PROSITE" id="PS50033">
    <property type="entry name" value="UBX"/>
    <property type="match status" value="1"/>
</dbReference>
<protein>
    <recommendedName>
        <fullName evidence="2">UBX domain-containing protein</fullName>
    </recommendedName>
</protein>
<dbReference type="CDD" id="cd01767">
    <property type="entry name" value="UBX"/>
    <property type="match status" value="1"/>
</dbReference>
<dbReference type="GO" id="GO:0043130">
    <property type="term" value="F:ubiquitin binding"/>
    <property type="evidence" value="ECO:0007669"/>
    <property type="project" value="TreeGrafter"/>
</dbReference>
<dbReference type="Gene3D" id="3.10.20.90">
    <property type="entry name" value="Phosphatidylinositol 3-kinase Catalytic Subunit, Chain A, domain 1"/>
    <property type="match status" value="1"/>
</dbReference>
<dbReference type="GO" id="GO:0005634">
    <property type="term" value="C:nucleus"/>
    <property type="evidence" value="ECO:0007669"/>
    <property type="project" value="TreeGrafter"/>
</dbReference>
<dbReference type="SMART" id="SM00594">
    <property type="entry name" value="UAS"/>
    <property type="match status" value="1"/>
</dbReference>
<dbReference type="AlphaFoldDB" id="A0AAD3CVF1"/>
<dbReference type="PANTHER" id="PTHR23322">
    <property type="entry name" value="FAS-ASSOCIATED PROTEIN"/>
    <property type="match status" value="1"/>
</dbReference>
<organism evidence="3 4">
    <name type="scientific">Chaetoceros tenuissimus</name>
    <dbReference type="NCBI Taxonomy" id="426638"/>
    <lineage>
        <taxon>Eukaryota</taxon>
        <taxon>Sar</taxon>
        <taxon>Stramenopiles</taxon>
        <taxon>Ochrophyta</taxon>
        <taxon>Bacillariophyta</taxon>
        <taxon>Coscinodiscophyceae</taxon>
        <taxon>Chaetocerotophycidae</taxon>
        <taxon>Chaetocerotales</taxon>
        <taxon>Chaetocerotaceae</taxon>
        <taxon>Chaetoceros</taxon>
    </lineage>
</organism>
<dbReference type="Proteomes" id="UP001054902">
    <property type="component" value="Unassembled WGS sequence"/>
</dbReference>
<accession>A0AAD3CVF1</accession>
<dbReference type="SUPFAM" id="SSF54236">
    <property type="entry name" value="Ubiquitin-like"/>
    <property type="match status" value="1"/>
</dbReference>
<dbReference type="Pfam" id="PF00789">
    <property type="entry name" value="UBX"/>
    <property type="match status" value="1"/>
</dbReference>
<comment type="caution">
    <text evidence="3">The sequence shown here is derived from an EMBL/GenBank/DDBJ whole genome shotgun (WGS) entry which is preliminary data.</text>
</comment>
<dbReference type="Gene3D" id="1.10.8.10">
    <property type="entry name" value="DNA helicase RuvA subunit, C-terminal domain"/>
    <property type="match status" value="1"/>
</dbReference>
<dbReference type="InterPro" id="IPR036249">
    <property type="entry name" value="Thioredoxin-like_sf"/>
</dbReference>
<dbReference type="CDD" id="cd14346">
    <property type="entry name" value="UBA_Ubx5_like"/>
    <property type="match status" value="1"/>
</dbReference>
<dbReference type="SMART" id="SM00166">
    <property type="entry name" value="UBX"/>
    <property type="match status" value="1"/>
</dbReference>
<dbReference type="InterPro" id="IPR006577">
    <property type="entry name" value="UAS"/>
</dbReference>
<dbReference type="InterPro" id="IPR009060">
    <property type="entry name" value="UBA-like_sf"/>
</dbReference>
<dbReference type="InterPro" id="IPR050730">
    <property type="entry name" value="UBX_domain-protein"/>
</dbReference>
<proteinExistence type="predicted"/>
<evidence type="ECO:0000256" key="1">
    <source>
        <dbReference type="SAM" id="MobiDB-lite"/>
    </source>
</evidence>
<keyword evidence="4" id="KW-1185">Reference proteome</keyword>
<dbReference type="SUPFAM" id="SSF52833">
    <property type="entry name" value="Thioredoxin-like"/>
    <property type="match status" value="1"/>
</dbReference>
<dbReference type="CDD" id="cd02958">
    <property type="entry name" value="UAS"/>
    <property type="match status" value="1"/>
</dbReference>
<evidence type="ECO:0000313" key="4">
    <source>
        <dbReference type="Proteomes" id="UP001054902"/>
    </source>
</evidence>
<dbReference type="InterPro" id="IPR029071">
    <property type="entry name" value="Ubiquitin-like_domsf"/>
</dbReference>
<dbReference type="Pfam" id="PF13899">
    <property type="entry name" value="Thioredoxin_7"/>
    <property type="match status" value="1"/>
</dbReference>
<feature type="region of interest" description="Disordered" evidence="1">
    <location>
        <begin position="48"/>
        <end position="76"/>
    </location>
</feature>
<feature type="domain" description="UBX" evidence="2">
    <location>
        <begin position="415"/>
        <end position="494"/>
    </location>
</feature>
<feature type="region of interest" description="Disordered" evidence="1">
    <location>
        <begin position="309"/>
        <end position="339"/>
    </location>
</feature>
<dbReference type="PANTHER" id="PTHR23322:SF6">
    <property type="entry name" value="UBX DOMAIN-CONTAINING PROTEIN 7"/>
    <property type="match status" value="1"/>
</dbReference>
<evidence type="ECO:0000259" key="2">
    <source>
        <dbReference type="PROSITE" id="PS50033"/>
    </source>
</evidence>
<sequence length="498" mass="54849">MEVSDEDVSQFMAVTGSSDANQARSYLEMSGGNLETAVSLFLEHQGGGGGGSTGFGSTTDSHINPSTGEVRAPDQTQRLRLLDYDDSAATAMGANMMDHPFYGNARMMGGMGGSMMLNPHRMMGAFADDSNIDMNENLGSLRDVINRSANMDTETQAGDEDATAAAAPRGRATRLADMFSPPLHLIHSAGGFQGARNFAKDSKRWLLVNLQSDSEFACHALNRDVWRDELCENLVREGFIFWQTDDQTDDGRTYCQRYNVNAFPHIGIIDPRTGRLMYKKEGWTQENPLTPVAFAELAADFCSRHSLDKAPEAPKTSRNASLGSNASGNTTKREMTEEEQLQAAIRASMNEANQNDEYDDDSVEYVMDDDDDDDDDEIIIDDMNESVVMEDAVAEEKKEPTFIEEIVEMNVGDEPSENAARVMIRMPDGKRLVRKFKLDDSMKVIYAFVAQSNDDAKGGKEFVMKAGFPPRDLITSVDDTIANAGVSGDSITVRWKED</sequence>
<dbReference type="InterPro" id="IPR003903">
    <property type="entry name" value="UIM_dom"/>
</dbReference>
<feature type="compositionally biased region" description="Polar residues" evidence="1">
    <location>
        <begin position="316"/>
        <end position="330"/>
    </location>
</feature>
<evidence type="ECO:0000313" key="3">
    <source>
        <dbReference type="EMBL" id="GFH52962.1"/>
    </source>
</evidence>
<dbReference type="EMBL" id="BLLK01000046">
    <property type="protein sequence ID" value="GFH52962.1"/>
    <property type="molecule type" value="Genomic_DNA"/>
</dbReference>